<feature type="region of interest" description="Disordered" evidence="1">
    <location>
        <begin position="238"/>
        <end position="257"/>
    </location>
</feature>
<reference evidence="3" key="1">
    <citation type="submission" date="2016-10" db="EMBL/GenBank/DDBJ databases">
        <authorList>
            <person name="Benchimol M."/>
            <person name="Almeida L.G."/>
            <person name="Vasconcelos A.T."/>
            <person name="Perreira-Neves A."/>
            <person name="Rosa I.A."/>
            <person name="Tasca T."/>
            <person name="Bogo M.R."/>
            <person name="de Souza W."/>
        </authorList>
    </citation>
    <scope>NUCLEOTIDE SEQUENCE [LARGE SCALE GENOMIC DNA]</scope>
    <source>
        <strain evidence="3">K</strain>
    </source>
</reference>
<evidence type="ECO:0000313" key="3">
    <source>
        <dbReference type="EMBL" id="OHT07616.1"/>
    </source>
</evidence>
<evidence type="ECO:0000256" key="2">
    <source>
        <dbReference type="SAM" id="Phobius"/>
    </source>
</evidence>
<dbReference type="Proteomes" id="UP000179807">
    <property type="component" value="Unassembled WGS sequence"/>
</dbReference>
<dbReference type="AlphaFoldDB" id="A0A1J4K9M2"/>
<evidence type="ECO:0000256" key="1">
    <source>
        <dbReference type="SAM" id="MobiDB-lite"/>
    </source>
</evidence>
<dbReference type="RefSeq" id="XP_068360752.1">
    <property type="nucleotide sequence ID" value="XM_068503616.1"/>
</dbReference>
<dbReference type="EMBL" id="MLAK01000692">
    <property type="protein sequence ID" value="OHT07616.1"/>
    <property type="molecule type" value="Genomic_DNA"/>
</dbReference>
<dbReference type="VEuPathDB" id="TrichDB:TRFO_24196"/>
<evidence type="ECO:0000313" key="4">
    <source>
        <dbReference type="Proteomes" id="UP000179807"/>
    </source>
</evidence>
<keyword evidence="4" id="KW-1185">Reference proteome</keyword>
<keyword evidence="2" id="KW-0472">Membrane</keyword>
<keyword evidence="2" id="KW-1133">Transmembrane helix</keyword>
<gene>
    <name evidence="3" type="ORF">TRFO_24196</name>
</gene>
<accession>A0A1J4K9M2</accession>
<organism evidence="3 4">
    <name type="scientific">Tritrichomonas foetus</name>
    <dbReference type="NCBI Taxonomy" id="1144522"/>
    <lineage>
        <taxon>Eukaryota</taxon>
        <taxon>Metamonada</taxon>
        <taxon>Parabasalia</taxon>
        <taxon>Tritrichomonadida</taxon>
        <taxon>Tritrichomonadidae</taxon>
        <taxon>Tritrichomonas</taxon>
    </lineage>
</organism>
<feature type="transmembrane region" description="Helical" evidence="2">
    <location>
        <begin position="278"/>
        <end position="304"/>
    </location>
</feature>
<sequence>MLVEDGTQIIDIPRHALILFKEKIEISSKVRFYDIYENEITPSSGKVSYGGYFPYGGTAKLEQHIDEDMILITQIPSQCSKIFLSTASHSDFRMNQSKGYNVTIKNNQNICSLHVGHPSMTLIKTDTEKNSDELKIISIDNTPTNFALSGKNSSEIHFKSSILYHWNTDATHLSNYVHIKTIQEVNSIPLPYHSTSIRVNTILKNTVLLEEDYSPTNSTNEPTQEAIQQTSTIINTPNSVPKTNTYASSPQVKTPTKSRYYDYERDDEYDDDNFFGDIIYQIISTVILLMVFITFIIVIIKCCICCRRKRLHRRNNNIDMNDLDNSIPPIVSNNTQVQNQPQNHQSLNNSYYNVQNQNQQALIPNVQYVQPLYYPQQIYYPQNNPPMNYPYNNVYPNGGVYQYPPLNNPPVVGPLGQKIVQQV</sequence>
<keyword evidence="2" id="KW-0812">Transmembrane</keyword>
<proteinExistence type="predicted"/>
<protein>
    <submittedName>
        <fullName evidence="3">Uncharacterized protein</fullName>
    </submittedName>
</protein>
<comment type="caution">
    <text evidence="3">The sequence shown here is derived from an EMBL/GenBank/DDBJ whole genome shotgun (WGS) entry which is preliminary data.</text>
</comment>
<dbReference type="GeneID" id="94838320"/>
<name>A0A1J4K9M2_9EUKA</name>